<proteinExistence type="predicted"/>
<dbReference type="AlphaFoldDB" id="A0A4U5N459"/>
<dbReference type="Proteomes" id="UP000298663">
    <property type="component" value="Unassembled WGS sequence"/>
</dbReference>
<evidence type="ECO:0000313" key="4">
    <source>
        <dbReference type="Proteomes" id="UP000298663"/>
    </source>
</evidence>
<feature type="compositionally biased region" description="Low complexity" evidence="1">
    <location>
        <begin position="21"/>
        <end position="31"/>
    </location>
</feature>
<dbReference type="EMBL" id="AZBU02000005">
    <property type="protein sequence ID" value="TKR77256.1"/>
    <property type="molecule type" value="Genomic_DNA"/>
</dbReference>
<feature type="transmembrane region" description="Helical" evidence="2">
    <location>
        <begin position="312"/>
        <end position="331"/>
    </location>
</feature>
<feature type="region of interest" description="Disordered" evidence="1">
    <location>
        <begin position="1"/>
        <end position="98"/>
    </location>
</feature>
<organism evidence="3 4">
    <name type="scientific">Steinernema carpocapsae</name>
    <name type="common">Entomopathogenic nematode</name>
    <dbReference type="NCBI Taxonomy" id="34508"/>
    <lineage>
        <taxon>Eukaryota</taxon>
        <taxon>Metazoa</taxon>
        <taxon>Ecdysozoa</taxon>
        <taxon>Nematoda</taxon>
        <taxon>Chromadorea</taxon>
        <taxon>Rhabditida</taxon>
        <taxon>Tylenchina</taxon>
        <taxon>Panagrolaimomorpha</taxon>
        <taxon>Strongyloidoidea</taxon>
        <taxon>Steinernematidae</taxon>
        <taxon>Steinernema</taxon>
    </lineage>
</organism>
<evidence type="ECO:0000256" key="1">
    <source>
        <dbReference type="SAM" id="MobiDB-lite"/>
    </source>
</evidence>
<accession>A0A4U5N459</accession>
<reference evidence="3 4" key="2">
    <citation type="journal article" date="2019" name="G3 (Bethesda)">
        <title>Hybrid Assembly of the Genome of the Entomopathogenic Nematode Steinernema carpocapsae Identifies the X-Chromosome.</title>
        <authorList>
            <person name="Serra L."/>
            <person name="Macchietto M."/>
            <person name="Macias-Munoz A."/>
            <person name="McGill C.J."/>
            <person name="Rodriguez I.M."/>
            <person name="Rodriguez B."/>
            <person name="Murad R."/>
            <person name="Mortazavi A."/>
        </authorList>
    </citation>
    <scope>NUCLEOTIDE SEQUENCE [LARGE SCALE GENOMIC DNA]</scope>
    <source>
        <strain evidence="3 4">ALL</strain>
    </source>
</reference>
<keyword evidence="2" id="KW-1133">Transmembrane helix</keyword>
<protein>
    <submittedName>
        <fullName evidence="3">Uncharacterized protein</fullName>
    </submittedName>
</protein>
<feature type="compositionally biased region" description="Polar residues" evidence="1">
    <location>
        <begin position="32"/>
        <end position="42"/>
    </location>
</feature>
<keyword evidence="2" id="KW-0472">Membrane</keyword>
<dbReference type="OrthoDB" id="10669391at2759"/>
<keyword evidence="2" id="KW-0812">Transmembrane</keyword>
<feature type="region of interest" description="Disordered" evidence="1">
    <location>
        <begin position="117"/>
        <end position="151"/>
    </location>
</feature>
<gene>
    <name evidence="3" type="ORF">L596_018264</name>
</gene>
<sequence length="452" mass="49769">MGTTIIEENASKESLMRRDSAVSAGSSASSSTPGNSETTSIHAASESESEKPGGNFESSSSESAGQLYPIEMAVDLLKGKKDEEKEEDDETEARVEMVSKEMPPFYSYIPLTTAADFEKLLDGTTPPQSPQEKTPEKPEEPKKEVEHKPLYPVIVNSIDELQSPKDEACQAGLNLSNIHFPEPPKDEPELVVEAMAAVSSEKQSKPGGTDKDKQRLIENANKKKGALAEFLAETNTITREDCSKLPKETKDVQGYEPKFTKFAESKAKRPKNKRACIEIDDSAKEYLEAQKKRAKSSDSVSRSKSGGAGSCTGILVVVLVAIGAALILFYYGGTFLNDMRRAGTCELKSTSDWYIIRNLTQAGNVVSNCRLILKKDAHCRSVTAKLVSALEDEIPLSSIPKMCHESVERESELEKMLQDIKRRVWDVRRGDDYECFPNFPGFISSCFGDHKS</sequence>
<reference evidence="3 4" key="1">
    <citation type="journal article" date="2015" name="Genome Biol.">
        <title>Comparative genomics of Steinernema reveals deeply conserved gene regulatory networks.</title>
        <authorList>
            <person name="Dillman A.R."/>
            <person name="Macchietto M."/>
            <person name="Porter C.F."/>
            <person name="Rogers A."/>
            <person name="Williams B."/>
            <person name="Antoshechkin I."/>
            <person name="Lee M.M."/>
            <person name="Goodwin Z."/>
            <person name="Lu X."/>
            <person name="Lewis E.E."/>
            <person name="Goodrich-Blair H."/>
            <person name="Stock S.P."/>
            <person name="Adams B.J."/>
            <person name="Sternberg P.W."/>
            <person name="Mortazavi A."/>
        </authorList>
    </citation>
    <scope>NUCLEOTIDE SEQUENCE [LARGE SCALE GENOMIC DNA]</scope>
    <source>
        <strain evidence="3 4">ALL</strain>
    </source>
</reference>
<keyword evidence="4" id="KW-1185">Reference proteome</keyword>
<evidence type="ECO:0000256" key="2">
    <source>
        <dbReference type="SAM" id="Phobius"/>
    </source>
</evidence>
<evidence type="ECO:0000313" key="3">
    <source>
        <dbReference type="EMBL" id="TKR77256.1"/>
    </source>
</evidence>
<feature type="compositionally biased region" description="Basic and acidic residues" evidence="1">
    <location>
        <begin position="133"/>
        <end position="149"/>
    </location>
</feature>
<feature type="compositionally biased region" description="Basic and acidic residues" evidence="1">
    <location>
        <begin position="9"/>
        <end position="20"/>
    </location>
</feature>
<name>A0A4U5N459_STECR</name>
<comment type="caution">
    <text evidence="3">The sequence shown here is derived from an EMBL/GenBank/DDBJ whole genome shotgun (WGS) entry which is preliminary data.</text>
</comment>